<reference evidence="1 2" key="1">
    <citation type="submission" date="2018-07" db="EMBL/GenBank/DDBJ databases">
        <title>Leeuwenhoekiella genomics.</title>
        <authorList>
            <person name="Tahon G."/>
            <person name="Willems A."/>
        </authorList>
    </citation>
    <scope>NUCLEOTIDE SEQUENCE [LARGE SCALE GENOMIC DNA]</scope>
    <source>
        <strain evidence="1 2">LMG 1345</strain>
    </source>
</reference>
<organism evidence="1 2">
    <name type="scientific">Leeuwenhoekiella marinoflava</name>
    <dbReference type="NCBI Taxonomy" id="988"/>
    <lineage>
        <taxon>Bacteria</taxon>
        <taxon>Pseudomonadati</taxon>
        <taxon>Bacteroidota</taxon>
        <taxon>Flavobacteriia</taxon>
        <taxon>Flavobacteriales</taxon>
        <taxon>Flavobacteriaceae</taxon>
        <taxon>Leeuwenhoekiella</taxon>
    </lineage>
</organism>
<name>A0A4V1KSI0_9FLAO</name>
<evidence type="ECO:0000313" key="1">
    <source>
        <dbReference type="EMBL" id="RXG31808.1"/>
    </source>
</evidence>
<comment type="caution">
    <text evidence="1">The sequence shown here is derived from an EMBL/GenBank/DDBJ whole genome shotgun (WGS) entry which is preliminary data.</text>
</comment>
<sequence>MKNSEANIEIERGVDNALTSVTVFMPIWDKDNDDDETISIDIPLLGLKTIAKDVVDADAAIKEAIELFCLSSEKFGKGLENDLKVLGWSFGKKDGATTVMNFDTKNSVFNQIFSTGDQFAQKFDLAS</sequence>
<proteinExistence type="predicted"/>
<gene>
    <name evidence="1" type="ORF">DSL99_1632</name>
</gene>
<dbReference type="Proteomes" id="UP000290608">
    <property type="component" value="Unassembled WGS sequence"/>
</dbReference>
<dbReference type="EMBL" id="QOVL01000006">
    <property type="protein sequence ID" value="RXG31808.1"/>
    <property type="molecule type" value="Genomic_DNA"/>
</dbReference>
<dbReference type="AlphaFoldDB" id="A0A4V1KSI0"/>
<evidence type="ECO:0000313" key="2">
    <source>
        <dbReference type="Proteomes" id="UP000290608"/>
    </source>
</evidence>
<accession>A0A4V1KSI0</accession>
<protein>
    <submittedName>
        <fullName evidence="1">Uncharacterized protein</fullName>
    </submittedName>
</protein>
<dbReference type="RefSeq" id="WP_073098660.1">
    <property type="nucleotide sequence ID" value="NZ_QOVL01000006.1"/>
</dbReference>